<feature type="domain" description="Dynamin-type G" evidence="4">
    <location>
        <begin position="29"/>
        <end position="313"/>
    </location>
</feature>
<proteinExistence type="predicted"/>
<protein>
    <recommendedName>
        <fullName evidence="7">Interferon-induced GTP-binding protein Mx</fullName>
    </recommendedName>
</protein>
<dbReference type="OrthoDB" id="415706at2759"/>
<dbReference type="GO" id="GO:0000266">
    <property type="term" value="P:mitochondrial fission"/>
    <property type="evidence" value="ECO:0007669"/>
    <property type="project" value="TreeGrafter"/>
</dbReference>
<dbReference type="PROSITE" id="PS51388">
    <property type="entry name" value="GED"/>
    <property type="match status" value="1"/>
</dbReference>
<dbReference type="PANTHER" id="PTHR11566">
    <property type="entry name" value="DYNAMIN"/>
    <property type="match status" value="1"/>
</dbReference>
<dbReference type="GO" id="GO:0016020">
    <property type="term" value="C:membrane"/>
    <property type="evidence" value="ECO:0007669"/>
    <property type="project" value="TreeGrafter"/>
</dbReference>
<organism evidence="5 6">
    <name type="scientific">Polychaeton citri CBS 116435</name>
    <dbReference type="NCBI Taxonomy" id="1314669"/>
    <lineage>
        <taxon>Eukaryota</taxon>
        <taxon>Fungi</taxon>
        <taxon>Dikarya</taxon>
        <taxon>Ascomycota</taxon>
        <taxon>Pezizomycotina</taxon>
        <taxon>Dothideomycetes</taxon>
        <taxon>Dothideomycetidae</taxon>
        <taxon>Capnodiales</taxon>
        <taxon>Capnodiaceae</taxon>
        <taxon>Polychaeton</taxon>
    </lineage>
</organism>
<evidence type="ECO:0000256" key="1">
    <source>
        <dbReference type="ARBA" id="ARBA00022741"/>
    </source>
</evidence>
<dbReference type="InterPro" id="IPR022812">
    <property type="entry name" value="Dynamin"/>
</dbReference>
<dbReference type="InterPro" id="IPR030381">
    <property type="entry name" value="G_DYNAMIN_dom"/>
</dbReference>
<dbReference type="GO" id="GO:0005739">
    <property type="term" value="C:mitochondrion"/>
    <property type="evidence" value="ECO:0007669"/>
    <property type="project" value="TreeGrafter"/>
</dbReference>
<feature type="domain" description="GED" evidence="3">
    <location>
        <begin position="595"/>
        <end position="686"/>
    </location>
</feature>
<dbReference type="GO" id="GO:0003924">
    <property type="term" value="F:GTPase activity"/>
    <property type="evidence" value="ECO:0007669"/>
    <property type="project" value="InterPro"/>
</dbReference>
<dbReference type="PROSITE" id="PS51718">
    <property type="entry name" value="G_DYNAMIN_2"/>
    <property type="match status" value="1"/>
</dbReference>
<keyword evidence="2" id="KW-0342">GTP-binding</keyword>
<comment type="caution">
    <text evidence="5">The sequence shown here is derived from an EMBL/GenBank/DDBJ whole genome shotgun (WGS) entry which is preliminary data.</text>
</comment>
<dbReference type="GO" id="GO:0016559">
    <property type="term" value="P:peroxisome fission"/>
    <property type="evidence" value="ECO:0007669"/>
    <property type="project" value="TreeGrafter"/>
</dbReference>
<evidence type="ECO:0008006" key="7">
    <source>
        <dbReference type="Google" id="ProtNLM"/>
    </source>
</evidence>
<dbReference type="GO" id="GO:0005525">
    <property type="term" value="F:GTP binding"/>
    <property type="evidence" value="ECO:0007669"/>
    <property type="project" value="InterPro"/>
</dbReference>
<dbReference type="AlphaFoldDB" id="A0A9P4Q4U0"/>
<dbReference type="FunFam" id="3.40.50.300:FF:001425">
    <property type="entry name" value="Dynamin GTPase, putative"/>
    <property type="match status" value="1"/>
</dbReference>
<evidence type="ECO:0000259" key="4">
    <source>
        <dbReference type="PROSITE" id="PS51718"/>
    </source>
</evidence>
<dbReference type="CDD" id="cd08771">
    <property type="entry name" value="DLP_1"/>
    <property type="match status" value="1"/>
</dbReference>
<dbReference type="SUPFAM" id="SSF52540">
    <property type="entry name" value="P-loop containing nucleoside triphosphate hydrolases"/>
    <property type="match status" value="1"/>
</dbReference>
<keyword evidence="6" id="KW-1185">Reference proteome</keyword>
<dbReference type="GO" id="GO:0048312">
    <property type="term" value="P:intracellular distribution of mitochondria"/>
    <property type="evidence" value="ECO:0007669"/>
    <property type="project" value="TreeGrafter"/>
</dbReference>
<dbReference type="Proteomes" id="UP000799441">
    <property type="component" value="Unassembled WGS sequence"/>
</dbReference>
<dbReference type="EMBL" id="MU003812">
    <property type="protein sequence ID" value="KAF2719333.1"/>
    <property type="molecule type" value="Genomic_DNA"/>
</dbReference>
<dbReference type="SMART" id="SM00053">
    <property type="entry name" value="DYNc"/>
    <property type="match status" value="1"/>
</dbReference>
<dbReference type="InterPro" id="IPR000375">
    <property type="entry name" value="Dynamin_stalk"/>
</dbReference>
<dbReference type="PRINTS" id="PR00195">
    <property type="entry name" value="DYNAMIN"/>
</dbReference>
<dbReference type="InterPro" id="IPR001401">
    <property type="entry name" value="Dynamin_GTPase"/>
</dbReference>
<accession>A0A9P4Q4U0</accession>
<dbReference type="GO" id="GO:0006897">
    <property type="term" value="P:endocytosis"/>
    <property type="evidence" value="ECO:0007669"/>
    <property type="project" value="TreeGrafter"/>
</dbReference>
<evidence type="ECO:0000259" key="3">
    <source>
        <dbReference type="PROSITE" id="PS51388"/>
    </source>
</evidence>
<dbReference type="Gene3D" id="3.40.50.300">
    <property type="entry name" value="P-loop containing nucleotide triphosphate hydrolases"/>
    <property type="match status" value="1"/>
</dbReference>
<keyword evidence="1" id="KW-0547">Nucleotide-binding</keyword>
<dbReference type="InterPro" id="IPR020850">
    <property type="entry name" value="GED_dom"/>
</dbReference>
<dbReference type="Pfam" id="PF00350">
    <property type="entry name" value="Dynamin_N"/>
    <property type="match status" value="1"/>
</dbReference>
<dbReference type="InterPro" id="IPR045063">
    <property type="entry name" value="Dynamin_N"/>
</dbReference>
<name>A0A9P4Q4U0_9PEZI</name>
<dbReference type="GO" id="GO:0005874">
    <property type="term" value="C:microtubule"/>
    <property type="evidence" value="ECO:0007669"/>
    <property type="project" value="TreeGrafter"/>
</dbReference>
<evidence type="ECO:0000256" key="2">
    <source>
        <dbReference type="ARBA" id="ARBA00023134"/>
    </source>
</evidence>
<dbReference type="PANTHER" id="PTHR11566:SF149">
    <property type="entry name" value="GTPASE, PUTATIVE (AFU_ORTHOLOGUE AFUA_6G11890)-RELATED"/>
    <property type="match status" value="1"/>
</dbReference>
<evidence type="ECO:0000313" key="6">
    <source>
        <dbReference type="Proteomes" id="UP000799441"/>
    </source>
</evidence>
<sequence>MGLPELQSKDHRDLLDIIDSLRSKGINQYVALPEILVCGDQSAGKSSILEAISGMSFPTKDNLCTRFVTELVLRRHSENGAKASIIPGPERSAGEREMLTRFDLMIDASSPDLGDLVERAKTAMGLSDAKVFSTDTLRVELSGPNQPHLTMVDLPGLFRAGNREQSLKDAVTVRTMVRERMKQTRSIILAVVSANSDFALQEITELARELDPNGMRTLGLITKPDKLDPGSDSEASYVKLAQNNDVKFRLGWHVLKNRSFDMRGATSAERDSSEEDFFSTGAWTAVNPRHLGAKTLKSRLSKVLKDQILLQLPSLLTDVEKGVLECRTELKRLGVPRANLSDQRSYLLRVSQTFSSLMKCAVDGIYVDPFFGRATTHDGRQKRLRAIVQNALADFKEDVRVNGQDRQIVDPESESEDSKSPKISRADFIEEVKSLMRCNRGRELPGTFNPMIIGELFTAQCQPWRFVAADAKQTILHAIDRMTRAILYHAAVDEVASGLLQVLGRNLDALKSKLDEKMEEILHLHYNGHPITYNRYLTDSVQKVQAARRRQHFQKAIEICSGGASLDAPSCTVNPARLMALLEEHTDVDMETHASDLAIDYMLAYYKVALKRFIDDFSILAIEDCLMGELPSLFTPETVYNLPEEEIIRLASEDEETAAERTSFTAKLKVLESGRYELERLNKHRTPLLGK</sequence>
<evidence type="ECO:0000313" key="5">
    <source>
        <dbReference type="EMBL" id="KAF2719333.1"/>
    </source>
</evidence>
<dbReference type="InterPro" id="IPR027417">
    <property type="entry name" value="P-loop_NTPase"/>
</dbReference>
<reference evidence="5" key="1">
    <citation type="journal article" date="2020" name="Stud. Mycol.">
        <title>101 Dothideomycetes genomes: a test case for predicting lifestyles and emergence of pathogens.</title>
        <authorList>
            <person name="Haridas S."/>
            <person name="Albert R."/>
            <person name="Binder M."/>
            <person name="Bloem J."/>
            <person name="Labutti K."/>
            <person name="Salamov A."/>
            <person name="Andreopoulos B."/>
            <person name="Baker S."/>
            <person name="Barry K."/>
            <person name="Bills G."/>
            <person name="Bluhm B."/>
            <person name="Cannon C."/>
            <person name="Castanera R."/>
            <person name="Culley D."/>
            <person name="Daum C."/>
            <person name="Ezra D."/>
            <person name="Gonzalez J."/>
            <person name="Henrissat B."/>
            <person name="Kuo A."/>
            <person name="Liang C."/>
            <person name="Lipzen A."/>
            <person name="Lutzoni F."/>
            <person name="Magnuson J."/>
            <person name="Mondo S."/>
            <person name="Nolan M."/>
            <person name="Ohm R."/>
            <person name="Pangilinan J."/>
            <person name="Park H.-J."/>
            <person name="Ramirez L."/>
            <person name="Alfaro M."/>
            <person name="Sun H."/>
            <person name="Tritt A."/>
            <person name="Yoshinaga Y."/>
            <person name="Zwiers L.-H."/>
            <person name="Turgeon B."/>
            <person name="Goodwin S."/>
            <person name="Spatafora J."/>
            <person name="Crous P."/>
            <person name="Grigoriev I."/>
        </authorList>
    </citation>
    <scope>NUCLEOTIDE SEQUENCE</scope>
    <source>
        <strain evidence="5">CBS 116435</strain>
    </source>
</reference>
<dbReference type="GO" id="GO:0008017">
    <property type="term" value="F:microtubule binding"/>
    <property type="evidence" value="ECO:0007669"/>
    <property type="project" value="TreeGrafter"/>
</dbReference>
<dbReference type="Pfam" id="PF01031">
    <property type="entry name" value="Dynamin_M"/>
    <property type="match status" value="1"/>
</dbReference>
<gene>
    <name evidence="5" type="ORF">K431DRAFT_228850</name>
</gene>